<dbReference type="Proteomes" id="UP000637819">
    <property type="component" value="Chromosome"/>
</dbReference>
<feature type="compositionally biased region" description="Acidic residues" evidence="1">
    <location>
        <begin position="10"/>
        <end position="37"/>
    </location>
</feature>
<protein>
    <submittedName>
        <fullName evidence="2">Uncharacterized protein</fullName>
    </submittedName>
</protein>
<evidence type="ECO:0000256" key="1">
    <source>
        <dbReference type="SAM" id="MobiDB-lite"/>
    </source>
</evidence>
<dbReference type="EMBL" id="CP069188">
    <property type="protein sequence ID" value="QRV17281.1"/>
    <property type="molecule type" value="Genomic_DNA"/>
</dbReference>
<gene>
    <name evidence="2" type="ORF">JMJ58_07660</name>
</gene>
<dbReference type="OrthoDB" id="208126at2157"/>
<evidence type="ECO:0000313" key="3">
    <source>
        <dbReference type="Proteomes" id="UP000637819"/>
    </source>
</evidence>
<feature type="region of interest" description="Disordered" evidence="1">
    <location>
        <begin position="1"/>
        <end position="50"/>
    </location>
</feature>
<evidence type="ECO:0000313" key="2">
    <source>
        <dbReference type="EMBL" id="QRV17281.1"/>
    </source>
</evidence>
<dbReference type="KEGG" id="hsal:JMJ58_07660"/>
<dbReference type="AlphaFoldDB" id="A0A8T8E7G8"/>
<reference evidence="2 3" key="1">
    <citation type="submission" date="2021-01" db="EMBL/GenBank/DDBJ databases">
        <title>Genome Sequence and Methylation Pattern of Haloterrigena salifodinae BOL5-1, An Extremely Halophilic Archaeon from a Bolivian Salt Mine.</title>
        <authorList>
            <person name="DasSarma P."/>
            <person name="Anton B.P."/>
            <person name="DasSarma S.L."/>
            <person name="von Ehrenheim H.A.L."/>
            <person name="Martinez F.L."/>
            <person name="Guzman D."/>
            <person name="Roberts R.J."/>
            <person name="DasSarma S."/>
        </authorList>
    </citation>
    <scope>NUCLEOTIDE SEQUENCE [LARGE SCALE GENOMIC DNA]</scope>
    <source>
        <strain evidence="2 3">BOL5-1</strain>
    </source>
</reference>
<proteinExistence type="predicted"/>
<name>A0A8T8E7G8_9EURY</name>
<organism evidence="2 3">
    <name type="scientific">Haloterrigena salifodinae</name>
    <dbReference type="NCBI Taxonomy" id="2675099"/>
    <lineage>
        <taxon>Archaea</taxon>
        <taxon>Methanobacteriati</taxon>
        <taxon>Methanobacteriota</taxon>
        <taxon>Stenosarchaea group</taxon>
        <taxon>Halobacteria</taxon>
        <taxon>Halobacteriales</taxon>
        <taxon>Natrialbaceae</taxon>
        <taxon>Haloterrigena</taxon>
    </lineage>
</organism>
<sequence length="144" mass="15827">MLEASFFGDDWSEDPEEESDDENSSESEYEWGFDPEEVPSKEATFSSSDDSEIVVCSVTILEDGDKAEEEAKNFGEANMVGAEEPDIGDYAVRGEFQKTGLICYSLSNALVLTMAATIQGFSLSPNHNNSMKAAEEIESRLEDL</sequence>
<keyword evidence="3" id="KW-1185">Reference proteome</keyword>
<accession>A0A8T8E7G8</accession>